<reference evidence="4" key="1">
    <citation type="journal article" date="2006" name="Proc. Natl. Acad. Sci. U.S.A.">
        <title>Genome analysis of the smallest free-living eukaryote Ostreococcus tauri unveils many unique features.</title>
        <authorList>
            <person name="Derelle E."/>
            <person name="Ferraz C."/>
            <person name="Rombauts S."/>
            <person name="Rouze P."/>
            <person name="Worden A.Z."/>
            <person name="Robbens S."/>
            <person name="Partensky F."/>
            <person name="Degroeve S."/>
            <person name="Echeynie S."/>
            <person name="Cooke R."/>
            <person name="Saeys Y."/>
            <person name="Wuyts J."/>
            <person name="Jabbari K."/>
            <person name="Bowler C."/>
            <person name="Panaud O."/>
            <person name="Piegu B."/>
            <person name="Ball S.G."/>
            <person name="Ral J.-P."/>
            <person name="Bouget F.-Y."/>
            <person name="Piganeau G."/>
            <person name="De Baets B."/>
            <person name="Picard A."/>
            <person name="Delseny M."/>
            <person name="Demaille J."/>
            <person name="Van de Peer Y."/>
            <person name="Moreau H."/>
        </authorList>
    </citation>
    <scope>NUCLEOTIDE SEQUENCE [LARGE SCALE GENOMIC DNA]</scope>
    <source>
        <strain evidence="4">OTTH 0595 / CCAP 157/2 / RCC745</strain>
    </source>
</reference>
<keyword evidence="3" id="KW-0489">Methyltransferase</keyword>
<name>A0A090MC45_OSTTA</name>
<dbReference type="Proteomes" id="UP000009170">
    <property type="component" value="Unassembled WGS sequence"/>
</dbReference>
<dbReference type="OrthoDB" id="206598at2759"/>
<accession>A0A090MC45</accession>
<dbReference type="Gene3D" id="3.40.50.150">
    <property type="entry name" value="Vaccinia Virus protein VP39"/>
    <property type="match status" value="1"/>
</dbReference>
<dbReference type="GeneID" id="9835768"/>
<dbReference type="STRING" id="70448.A0A090MC45"/>
<evidence type="ECO:0000259" key="2">
    <source>
        <dbReference type="Pfam" id="PF13679"/>
    </source>
</evidence>
<evidence type="ECO:0000313" key="3">
    <source>
        <dbReference type="EMBL" id="CEF99674.1"/>
    </source>
</evidence>
<dbReference type="SUPFAM" id="SSF53335">
    <property type="entry name" value="S-adenosyl-L-methionine-dependent methyltransferases"/>
    <property type="match status" value="1"/>
</dbReference>
<feature type="compositionally biased region" description="Basic and acidic residues" evidence="1">
    <location>
        <begin position="1"/>
        <end position="12"/>
    </location>
</feature>
<evidence type="ECO:0000256" key="1">
    <source>
        <dbReference type="SAM" id="MobiDB-lite"/>
    </source>
</evidence>
<reference evidence="3 4" key="2">
    <citation type="journal article" date="2014" name="BMC Genomics">
        <title>An improved genome of the model marine alga Ostreococcus tauri unfolds by assessing Illumina de novo assemblies.</title>
        <authorList>
            <person name="Blanc-Mathieu R."/>
            <person name="Verhelst B."/>
            <person name="Derelle E."/>
            <person name="Rombauts S."/>
            <person name="Bouget F.Y."/>
            <person name="Carre I."/>
            <person name="Chateau A."/>
            <person name="Eyre-Walker A."/>
            <person name="Grimsley N."/>
            <person name="Moreau H."/>
            <person name="Piegu B."/>
            <person name="Rivals E."/>
            <person name="Schackwitz W."/>
            <person name="Van de Peer Y."/>
            <person name="Piganeau G."/>
        </authorList>
    </citation>
    <scope>NUCLEOTIDE SEQUENCE [LARGE SCALE GENOMIC DNA]</scope>
    <source>
        <strain evidence="4">OTTH 0595 / CCAP 157/2 / RCC745</strain>
    </source>
</reference>
<dbReference type="AlphaFoldDB" id="A0A090MC45"/>
<dbReference type="PANTHER" id="PTHR13369:SF0">
    <property type="entry name" value="GLUTATHIONE S-TRANSFERASE C-TERMINAL DOMAIN-CONTAINING PROTEIN"/>
    <property type="match status" value="1"/>
</dbReference>
<proteinExistence type="predicted"/>
<organism evidence="3 4">
    <name type="scientific">Ostreococcus tauri</name>
    <name type="common">Marine green alga</name>
    <dbReference type="NCBI Taxonomy" id="70448"/>
    <lineage>
        <taxon>Eukaryota</taxon>
        <taxon>Viridiplantae</taxon>
        <taxon>Chlorophyta</taxon>
        <taxon>Mamiellophyceae</taxon>
        <taxon>Mamiellales</taxon>
        <taxon>Bathycoccaceae</taxon>
        <taxon>Ostreococcus</taxon>
    </lineage>
</organism>
<dbReference type="GO" id="GO:0008168">
    <property type="term" value="F:methyltransferase activity"/>
    <property type="evidence" value="ECO:0007669"/>
    <property type="project" value="UniProtKB-KW"/>
</dbReference>
<dbReference type="PANTHER" id="PTHR13369">
    <property type="match status" value="1"/>
</dbReference>
<dbReference type="GO" id="GO:0005737">
    <property type="term" value="C:cytoplasm"/>
    <property type="evidence" value="ECO:0007669"/>
    <property type="project" value="TreeGrafter"/>
</dbReference>
<feature type="domain" description="Methyltransferase" evidence="2">
    <location>
        <begin position="108"/>
        <end position="237"/>
    </location>
</feature>
<dbReference type="EMBL" id="CAID01000011">
    <property type="protein sequence ID" value="CEF99674.1"/>
    <property type="molecule type" value="Genomic_DNA"/>
</dbReference>
<protein>
    <submittedName>
        <fullName evidence="3">Methyltransferase domain</fullName>
    </submittedName>
</protein>
<comment type="caution">
    <text evidence="3">The sequence shown here is derived from an EMBL/GenBank/DDBJ whole genome shotgun (WGS) entry which is preliminary data.</text>
</comment>
<evidence type="ECO:0000313" key="4">
    <source>
        <dbReference type="Proteomes" id="UP000009170"/>
    </source>
</evidence>
<dbReference type="InterPro" id="IPR025714">
    <property type="entry name" value="Methyltranfer_dom"/>
</dbReference>
<feature type="region of interest" description="Disordered" evidence="1">
    <location>
        <begin position="1"/>
        <end position="52"/>
    </location>
</feature>
<dbReference type="CDD" id="cd02440">
    <property type="entry name" value="AdoMet_MTases"/>
    <property type="match status" value="1"/>
</dbReference>
<dbReference type="InterPro" id="IPR029063">
    <property type="entry name" value="SAM-dependent_MTases_sf"/>
</dbReference>
<gene>
    <name evidence="3" type="ORF">OT_ostta11g02210</name>
</gene>
<dbReference type="KEGG" id="ota:OT_ostta11g02210"/>
<dbReference type="InParanoid" id="A0A090MC45"/>
<sequence>MTTRDERSREDSSEASTATTATNVDDARAREETEARRRRQREHRKRNRARNKLAMRREVEGLARAFLARAGTETATKTKAEAVDWTRVPSEADPLDKNAKGGEARGLRKRNQVATFATHLRSLVASGRDVRTVVDFGCGTGSVVMACAALFPQLKFVGIDLNPVSIDILNRRIAESGMTNVSARVGLIEESETTLDDADVALALHVCGEATDFVMDQAIERRIPFIIAPCCVGKVQKGGMRSLNRMRNDLISIEKPNSIERPRSRLMRAAGFDFESYMNAAALADWSGHQGVDPTDANEPLARLPRLAKTAIETDRGAFARENNYEVSIFKMPAQSGIRDDVIVGVPHHS</sequence>
<keyword evidence="4" id="KW-1185">Reference proteome</keyword>
<dbReference type="RefSeq" id="XP_022839965.1">
    <property type="nucleotide sequence ID" value="XM_022983032.1"/>
</dbReference>
<dbReference type="GO" id="GO:0032259">
    <property type="term" value="P:methylation"/>
    <property type="evidence" value="ECO:0007669"/>
    <property type="project" value="UniProtKB-KW"/>
</dbReference>
<feature type="compositionally biased region" description="Basic residues" evidence="1">
    <location>
        <begin position="36"/>
        <end position="52"/>
    </location>
</feature>
<feature type="compositionally biased region" description="Basic and acidic residues" evidence="1">
    <location>
        <begin position="25"/>
        <end position="35"/>
    </location>
</feature>
<dbReference type="Pfam" id="PF13679">
    <property type="entry name" value="Methyltransf_32"/>
    <property type="match status" value="1"/>
</dbReference>
<keyword evidence="3" id="KW-0808">Transferase</keyword>